<dbReference type="RefSeq" id="WP_073362477.1">
    <property type="nucleotide sequence ID" value="NZ_FQVQ01000005.1"/>
</dbReference>
<proteinExistence type="inferred from homology"/>
<sequence>MLERNHHLGLLILRLAVGGLMLFHGVAKLEHGIDFIEEAVGPLAYGVYLGELLAPLAIVLGYRTRLAALIFGINCIAAVAIAHSTDILKLNEYGGYALELLALYLVGALALFFTGGGALAVSKNSRWD</sequence>
<comment type="similarity">
    <text evidence="2">Belongs to the DoxX family.</text>
</comment>
<dbReference type="Proteomes" id="UP000184147">
    <property type="component" value="Unassembled WGS sequence"/>
</dbReference>
<evidence type="ECO:0000256" key="2">
    <source>
        <dbReference type="ARBA" id="ARBA00006679"/>
    </source>
</evidence>
<keyword evidence="6 7" id="KW-0472">Membrane</keyword>
<evidence type="ECO:0000256" key="5">
    <source>
        <dbReference type="ARBA" id="ARBA00022989"/>
    </source>
</evidence>
<protein>
    <submittedName>
        <fullName evidence="8">Putative oxidoreductase</fullName>
    </submittedName>
</protein>
<evidence type="ECO:0000313" key="9">
    <source>
        <dbReference type="Proteomes" id="UP000184147"/>
    </source>
</evidence>
<dbReference type="STRING" id="1124188.SAMN05444377_1059"/>
<dbReference type="Pfam" id="PF07681">
    <property type="entry name" value="DoxX"/>
    <property type="match status" value="1"/>
</dbReference>
<reference evidence="8 9" key="1">
    <citation type="submission" date="2016-11" db="EMBL/GenBank/DDBJ databases">
        <authorList>
            <person name="Jaros S."/>
            <person name="Januszkiewicz K."/>
            <person name="Wedrychowicz H."/>
        </authorList>
    </citation>
    <scope>NUCLEOTIDE SEQUENCE [LARGE SCALE GENOMIC DNA]</scope>
    <source>
        <strain evidence="8 9">DSM 25660</strain>
    </source>
</reference>
<organism evidence="8 9">
    <name type="scientific">Flavobacterium fontis</name>
    <dbReference type="NCBI Taxonomy" id="1124188"/>
    <lineage>
        <taxon>Bacteria</taxon>
        <taxon>Pseudomonadati</taxon>
        <taxon>Bacteroidota</taxon>
        <taxon>Flavobacteriia</taxon>
        <taxon>Flavobacteriales</taxon>
        <taxon>Flavobacteriaceae</taxon>
        <taxon>Flavobacterium</taxon>
    </lineage>
</organism>
<dbReference type="InterPro" id="IPR032808">
    <property type="entry name" value="DoxX"/>
</dbReference>
<dbReference type="InterPro" id="IPR051907">
    <property type="entry name" value="DoxX-like_oxidoreductase"/>
</dbReference>
<evidence type="ECO:0000256" key="3">
    <source>
        <dbReference type="ARBA" id="ARBA00022475"/>
    </source>
</evidence>
<evidence type="ECO:0000313" key="8">
    <source>
        <dbReference type="EMBL" id="SHF21153.1"/>
    </source>
</evidence>
<feature type="transmembrane region" description="Helical" evidence="7">
    <location>
        <begin position="96"/>
        <end position="121"/>
    </location>
</feature>
<feature type="transmembrane region" description="Helical" evidence="7">
    <location>
        <begin position="39"/>
        <end position="59"/>
    </location>
</feature>
<keyword evidence="3" id="KW-1003">Cell membrane</keyword>
<accession>A0A1M4ZSV3</accession>
<dbReference type="GO" id="GO:0005886">
    <property type="term" value="C:plasma membrane"/>
    <property type="evidence" value="ECO:0007669"/>
    <property type="project" value="UniProtKB-SubCell"/>
</dbReference>
<comment type="subcellular location">
    <subcellularLocation>
        <location evidence="1">Cell membrane</location>
        <topology evidence="1">Multi-pass membrane protein</topology>
    </subcellularLocation>
</comment>
<feature type="transmembrane region" description="Helical" evidence="7">
    <location>
        <begin position="66"/>
        <end position="84"/>
    </location>
</feature>
<keyword evidence="5 7" id="KW-1133">Transmembrane helix</keyword>
<evidence type="ECO:0000256" key="1">
    <source>
        <dbReference type="ARBA" id="ARBA00004651"/>
    </source>
</evidence>
<dbReference type="EMBL" id="FQVQ01000005">
    <property type="protein sequence ID" value="SHF21153.1"/>
    <property type="molecule type" value="Genomic_DNA"/>
</dbReference>
<dbReference type="PANTHER" id="PTHR33452">
    <property type="entry name" value="OXIDOREDUCTASE CATD-RELATED"/>
    <property type="match status" value="1"/>
</dbReference>
<gene>
    <name evidence="8" type="ORF">SAMN05444377_1059</name>
</gene>
<dbReference type="PANTHER" id="PTHR33452:SF1">
    <property type="entry name" value="INNER MEMBRANE PROTEIN YPHA-RELATED"/>
    <property type="match status" value="1"/>
</dbReference>
<evidence type="ECO:0000256" key="7">
    <source>
        <dbReference type="SAM" id="Phobius"/>
    </source>
</evidence>
<name>A0A1M4ZSV3_9FLAO</name>
<keyword evidence="9" id="KW-1185">Reference proteome</keyword>
<evidence type="ECO:0000256" key="4">
    <source>
        <dbReference type="ARBA" id="ARBA00022692"/>
    </source>
</evidence>
<evidence type="ECO:0000256" key="6">
    <source>
        <dbReference type="ARBA" id="ARBA00023136"/>
    </source>
</evidence>
<feature type="transmembrane region" description="Helical" evidence="7">
    <location>
        <begin position="7"/>
        <end position="27"/>
    </location>
</feature>
<dbReference type="AlphaFoldDB" id="A0A1M4ZSV3"/>
<keyword evidence="4 7" id="KW-0812">Transmembrane</keyword>